<evidence type="ECO:0000313" key="2">
    <source>
        <dbReference type="Proteomes" id="UP000419144"/>
    </source>
</evidence>
<gene>
    <name evidence="1" type="ORF">LtaPh_1605351</name>
</gene>
<accession>A0A640KDN1</accession>
<evidence type="ECO:0000313" key="1">
    <source>
        <dbReference type="EMBL" id="GET87408.1"/>
    </source>
</evidence>
<dbReference type="EMBL" id="BLBS01000020">
    <property type="protein sequence ID" value="GET87408.1"/>
    <property type="molecule type" value="Genomic_DNA"/>
</dbReference>
<comment type="caution">
    <text evidence="1">The sequence shown here is derived from an EMBL/GenBank/DDBJ whole genome shotgun (WGS) entry which is preliminary data.</text>
</comment>
<name>A0A640KDN1_LEITA</name>
<dbReference type="AlphaFoldDB" id="A0A640KDN1"/>
<dbReference type="VEuPathDB" id="TriTrypDB:LtaPh_1605351"/>
<keyword evidence="2" id="KW-1185">Reference proteome</keyword>
<reference evidence="1" key="1">
    <citation type="submission" date="2019-11" db="EMBL/GenBank/DDBJ databases">
        <title>Leishmania tarentolae CDS.</title>
        <authorList>
            <person name="Goto Y."/>
            <person name="Yamagishi J."/>
        </authorList>
    </citation>
    <scope>NUCLEOTIDE SEQUENCE [LARGE SCALE GENOMIC DNA]</scope>
    <source>
        <strain evidence="1">Parrot Tar II</strain>
    </source>
</reference>
<sequence>MLAQYGAFALLQSLSRDERGVAPSSPEVPRAGVKGASAAGLGLEQPLTMNGAHRTVGSPAETLSSALAPFYYEFRYWYAFEVLYFDRIFHPLQAHRLRWRSVVGDSRAALTEVEGRRRATGVCGDTKPSSAVPRPWWVVKNGRDVHGQDAGELWAQLDRISAAIRAIC</sequence>
<dbReference type="OrthoDB" id="10041966at2759"/>
<dbReference type="Proteomes" id="UP000419144">
    <property type="component" value="Unassembled WGS sequence"/>
</dbReference>
<proteinExistence type="predicted"/>
<organism evidence="1 2">
    <name type="scientific">Leishmania tarentolae</name>
    <name type="common">Sauroleishmania tarentolae</name>
    <dbReference type="NCBI Taxonomy" id="5689"/>
    <lineage>
        <taxon>Eukaryota</taxon>
        <taxon>Discoba</taxon>
        <taxon>Euglenozoa</taxon>
        <taxon>Kinetoplastea</taxon>
        <taxon>Metakinetoplastina</taxon>
        <taxon>Trypanosomatida</taxon>
        <taxon>Trypanosomatidae</taxon>
        <taxon>Leishmaniinae</taxon>
        <taxon>Leishmania</taxon>
        <taxon>lizard Leishmania</taxon>
    </lineage>
</organism>
<protein>
    <submittedName>
        <fullName evidence="1">Uncharacterized protein</fullName>
    </submittedName>
</protein>